<name>A0A5B7EQ62_PORTR</name>
<protein>
    <submittedName>
        <fullName evidence="1">Uncharacterized protein</fullName>
    </submittedName>
</protein>
<gene>
    <name evidence="1" type="ORF">E2C01_029756</name>
</gene>
<dbReference type="Proteomes" id="UP000324222">
    <property type="component" value="Unassembled WGS sequence"/>
</dbReference>
<sequence length="102" mass="11236">MSPDRSAALARLPPPGCQVSLSCPLHFAVQSEAQLTQGWPQRRPPKGSPQMVLGIFLRRLLEATQQVAQLAWREADGVDVGVWWQDGRVVSAPEYNGHQAVH</sequence>
<proteinExistence type="predicted"/>
<organism evidence="1 2">
    <name type="scientific">Portunus trituberculatus</name>
    <name type="common">Swimming crab</name>
    <name type="synonym">Neptunus trituberculatus</name>
    <dbReference type="NCBI Taxonomy" id="210409"/>
    <lineage>
        <taxon>Eukaryota</taxon>
        <taxon>Metazoa</taxon>
        <taxon>Ecdysozoa</taxon>
        <taxon>Arthropoda</taxon>
        <taxon>Crustacea</taxon>
        <taxon>Multicrustacea</taxon>
        <taxon>Malacostraca</taxon>
        <taxon>Eumalacostraca</taxon>
        <taxon>Eucarida</taxon>
        <taxon>Decapoda</taxon>
        <taxon>Pleocyemata</taxon>
        <taxon>Brachyura</taxon>
        <taxon>Eubrachyura</taxon>
        <taxon>Portunoidea</taxon>
        <taxon>Portunidae</taxon>
        <taxon>Portuninae</taxon>
        <taxon>Portunus</taxon>
    </lineage>
</organism>
<evidence type="ECO:0000313" key="1">
    <source>
        <dbReference type="EMBL" id="MPC36302.1"/>
    </source>
</evidence>
<keyword evidence="2" id="KW-1185">Reference proteome</keyword>
<evidence type="ECO:0000313" key="2">
    <source>
        <dbReference type="Proteomes" id="UP000324222"/>
    </source>
</evidence>
<reference evidence="1 2" key="1">
    <citation type="submission" date="2019-05" db="EMBL/GenBank/DDBJ databases">
        <title>Another draft genome of Portunus trituberculatus and its Hox gene families provides insights of decapod evolution.</title>
        <authorList>
            <person name="Jeong J.-H."/>
            <person name="Song I."/>
            <person name="Kim S."/>
            <person name="Choi T."/>
            <person name="Kim D."/>
            <person name="Ryu S."/>
            <person name="Kim W."/>
        </authorList>
    </citation>
    <scope>NUCLEOTIDE SEQUENCE [LARGE SCALE GENOMIC DNA]</scope>
    <source>
        <tissue evidence="1">Muscle</tissue>
    </source>
</reference>
<accession>A0A5B7EQ62</accession>
<dbReference type="EMBL" id="VSRR010003478">
    <property type="protein sequence ID" value="MPC36302.1"/>
    <property type="molecule type" value="Genomic_DNA"/>
</dbReference>
<dbReference type="AlphaFoldDB" id="A0A5B7EQ62"/>
<dbReference type="PROSITE" id="PS51257">
    <property type="entry name" value="PROKAR_LIPOPROTEIN"/>
    <property type="match status" value="1"/>
</dbReference>
<comment type="caution">
    <text evidence="1">The sequence shown here is derived from an EMBL/GenBank/DDBJ whole genome shotgun (WGS) entry which is preliminary data.</text>
</comment>